<comment type="caution">
    <text evidence="1">The sequence shown here is derived from an EMBL/GenBank/DDBJ whole genome shotgun (WGS) entry which is preliminary data.</text>
</comment>
<reference evidence="1 2" key="1">
    <citation type="submission" date="2019-03" db="EMBL/GenBank/DDBJ databases">
        <title>Above-ground endophytic microbial communities from plants in different locations in the United States.</title>
        <authorList>
            <person name="Frank C."/>
        </authorList>
    </citation>
    <scope>NUCLEOTIDE SEQUENCE [LARGE SCALE GENOMIC DNA]</scope>
    <source>
        <strain evidence="1 2">LP_13_YM</strain>
    </source>
</reference>
<protein>
    <submittedName>
        <fullName evidence="1">Uncharacterized protein</fullName>
    </submittedName>
</protein>
<evidence type="ECO:0000313" key="1">
    <source>
        <dbReference type="EMBL" id="TCV96201.1"/>
    </source>
</evidence>
<proteinExistence type="predicted"/>
<organism evidence="1 2">
    <name type="scientific">Luteibacter rhizovicinus</name>
    <dbReference type="NCBI Taxonomy" id="242606"/>
    <lineage>
        <taxon>Bacteria</taxon>
        <taxon>Pseudomonadati</taxon>
        <taxon>Pseudomonadota</taxon>
        <taxon>Gammaproteobacteria</taxon>
        <taxon>Lysobacterales</taxon>
        <taxon>Rhodanobacteraceae</taxon>
        <taxon>Luteibacter</taxon>
    </lineage>
</organism>
<dbReference type="AlphaFoldDB" id="A0A4R3YUD1"/>
<dbReference type="Proteomes" id="UP000295645">
    <property type="component" value="Unassembled WGS sequence"/>
</dbReference>
<evidence type="ECO:0000313" key="2">
    <source>
        <dbReference type="Proteomes" id="UP000295645"/>
    </source>
</evidence>
<dbReference type="EMBL" id="SMCS01000002">
    <property type="protein sequence ID" value="TCV96201.1"/>
    <property type="molecule type" value="Genomic_DNA"/>
</dbReference>
<name>A0A4R3YUD1_9GAMM</name>
<accession>A0A4R3YUD1</accession>
<sequence>MAGLSATLSVGARLRAKANRARKPDTHIRKLDLRAADATFILTAP</sequence>
<gene>
    <name evidence="1" type="ORF">EC912_102551</name>
</gene>
<keyword evidence="2" id="KW-1185">Reference proteome</keyword>